<evidence type="ECO:0000256" key="1">
    <source>
        <dbReference type="SAM" id="Phobius"/>
    </source>
</evidence>
<evidence type="ECO:0000313" key="4">
    <source>
        <dbReference type="Proteomes" id="UP001596422"/>
    </source>
</evidence>
<gene>
    <name evidence="2" type="ORF">ACFQDL_30805</name>
    <name evidence="3" type="ORF">ACFQDL_32555</name>
</gene>
<dbReference type="EMBL" id="JBHSWE010000002">
    <property type="protein sequence ID" value="MFC6674325.1"/>
    <property type="molecule type" value="Genomic_DNA"/>
</dbReference>
<keyword evidence="1" id="KW-0472">Membrane</keyword>
<keyword evidence="1" id="KW-1133">Transmembrane helix</keyword>
<dbReference type="Proteomes" id="UP001596422">
    <property type="component" value="Unassembled WGS sequence"/>
</dbReference>
<reference evidence="2" key="1">
    <citation type="journal article" date="2014" name="Int. J. Syst. Evol. Microbiol.">
        <title>Complete genome of a new Firmicutes species belonging to the dominant human colonic microbiota ('Ruminococcus bicirculans') reveals two chromosomes and a selective capacity to utilize plant glucans.</title>
        <authorList>
            <consortium name="NISC Comparative Sequencing Program"/>
            <person name="Wegmann U."/>
            <person name="Louis P."/>
            <person name="Goesmann A."/>
            <person name="Henrissat B."/>
            <person name="Duncan S.H."/>
            <person name="Flint H.J."/>
        </authorList>
    </citation>
    <scope>NUCLEOTIDE SEQUENCE</scope>
    <source>
        <strain evidence="2">NBRC 111756</strain>
    </source>
</reference>
<evidence type="ECO:0000313" key="3">
    <source>
        <dbReference type="EMBL" id="MFC6674325.1"/>
    </source>
</evidence>
<dbReference type="EMBL" id="JBHSWE010000002">
    <property type="protein sequence ID" value="MFC6673991.1"/>
    <property type="molecule type" value="Genomic_DNA"/>
</dbReference>
<organism evidence="2 4">
    <name type="scientific">Marinobacterium aestuariivivens</name>
    <dbReference type="NCBI Taxonomy" id="1698799"/>
    <lineage>
        <taxon>Bacteria</taxon>
        <taxon>Pseudomonadati</taxon>
        <taxon>Pseudomonadota</taxon>
        <taxon>Gammaproteobacteria</taxon>
        <taxon>Oceanospirillales</taxon>
        <taxon>Oceanospirillaceae</taxon>
        <taxon>Marinobacterium</taxon>
    </lineage>
</organism>
<feature type="transmembrane region" description="Helical" evidence="1">
    <location>
        <begin position="15"/>
        <end position="37"/>
    </location>
</feature>
<keyword evidence="1" id="KW-0812">Transmembrane</keyword>
<comment type="caution">
    <text evidence="2">The sequence shown here is derived from an EMBL/GenBank/DDBJ whole genome shotgun (WGS) entry which is preliminary data.</text>
</comment>
<accession>A0ABW2A8Y6</accession>
<dbReference type="RefSeq" id="WP_379913551.1">
    <property type="nucleotide sequence ID" value="NZ_JBHSWE010000002.1"/>
</dbReference>
<evidence type="ECO:0000313" key="2">
    <source>
        <dbReference type="EMBL" id="MFC6673991.1"/>
    </source>
</evidence>
<proteinExistence type="predicted"/>
<reference evidence="4" key="2">
    <citation type="journal article" date="2019" name="Int. J. Syst. Evol. Microbiol.">
        <title>The Global Catalogue of Microorganisms (GCM) 10K type strain sequencing project: providing services to taxonomists for standard genome sequencing and annotation.</title>
        <authorList>
            <consortium name="The Broad Institute Genomics Platform"/>
            <consortium name="The Broad Institute Genome Sequencing Center for Infectious Disease"/>
            <person name="Wu L."/>
            <person name="Ma J."/>
        </authorList>
    </citation>
    <scope>NUCLEOTIDE SEQUENCE [LARGE SCALE GENOMIC DNA]</scope>
    <source>
        <strain evidence="4">NBRC 111756</strain>
    </source>
</reference>
<reference evidence="2" key="3">
    <citation type="submission" date="2024-09" db="EMBL/GenBank/DDBJ databases">
        <authorList>
            <person name="Sun Q."/>
            <person name="Mori K."/>
        </authorList>
    </citation>
    <scope>NUCLEOTIDE SEQUENCE</scope>
    <source>
        <strain evidence="2">NBRC 111756</strain>
    </source>
</reference>
<name>A0ABW2A8Y6_9GAMM</name>
<keyword evidence="4" id="KW-1185">Reference proteome</keyword>
<protein>
    <submittedName>
        <fullName evidence="2">Uncharacterized protein</fullName>
    </submittedName>
</protein>
<sequence length="45" mass="5262">MSEKELYRTARREDAGWYVIALIVIVVGFSITEFLALPRSSRQWC</sequence>